<organism evidence="1">
    <name type="scientific">Arundo donax</name>
    <name type="common">Giant reed</name>
    <name type="synonym">Donax arundinaceus</name>
    <dbReference type="NCBI Taxonomy" id="35708"/>
    <lineage>
        <taxon>Eukaryota</taxon>
        <taxon>Viridiplantae</taxon>
        <taxon>Streptophyta</taxon>
        <taxon>Embryophyta</taxon>
        <taxon>Tracheophyta</taxon>
        <taxon>Spermatophyta</taxon>
        <taxon>Magnoliopsida</taxon>
        <taxon>Liliopsida</taxon>
        <taxon>Poales</taxon>
        <taxon>Poaceae</taxon>
        <taxon>PACMAD clade</taxon>
        <taxon>Arundinoideae</taxon>
        <taxon>Arundineae</taxon>
        <taxon>Arundo</taxon>
    </lineage>
</organism>
<reference evidence="1" key="2">
    <citation type="journal article" date="2015" name="Data Brief">
        <title>Shoot transcriptome of the giant reed, Arundo donax.</title>
        <authorList>
            <person name="Barrero R.A."/>
            <person name="Guerrero F.D."/>
            <person name="Moolhuijzen P."/>
            <person name="Goolsby J.A."/>
            <person name="Tidwell J."/>
            <person name="Bellgard S.E."/>
            <person name="Bellgard M.I."/>
        </authorList>
    </citation>
    <scope>NUCLEOTIDE SEQUENCE</scope>
    <source>
        <tissue evidence="1">Shoot tissue taken approximately 20 cm above the soil surface</tissue>
    </source>
</reference>
<protein>
    <submittedName>
        <fullName evidence="1">Uncharacterized protein</fullName>
    </submittedName>
</protein>
<dbReference type="AlphaFoldDB" id="A0A0A9A502"/>
<accession>A0A0A9A502</accession>
<reference evidence="1" key="1">
    <citation type="submission" date="2014-09" db="EMBL/GenBank/DDBJ databases">
        <authorList>
            <person name="Magalhaes I.L.F."/>
            <person name="Oliveira U."/>
            <person name="Santos F.R."/>
            <person name="Vidigal T.H.D.A."/>
            <person name="Brescovit A.D."/>
            <person name="Santos A.J."/>
        </authorList>
    </citation>
    <scope>NUCLEOTIDE SEQUENCE</scope>
    <source>
        <tissue evidence="1">Shoot tissue taken approximately 20 cm above the soil surface</tissue>
    </source>
</reference>
<name>A0A0A9A502_ARUDO</name>
<dbReference type="EMBL" id="GBRH01255808">
    <property type="protein sequence ID" value="JAD42087.1"/>
    <property type="molecule type" value="Transcribed_RNA"/>
</dbReference>
<proteinExistence type="predicted"/>
<evidence type="ECO:0000313" key="1">
    <source>
        <dbReference type="EMBL" id="JAD42087.1"/>
    </source>
</evidence>
<sequence length="63" mass="7415">MASSCFNKFQKTTGRLNKLSENHKDICDMSRNYIFSILLYCRPKYQKNSVCFPRSFLTTVAHM</sequence>